<proteinExistence type="predicted"/>
<gene>
    <name evidence="1" type="ORF">GCM10022214_71320</name>
</gene>
<comment type="caution">
    <text evidence="1">The sequence shown here is derived from an EMBL/GenBank/DDBJ whole genome shotgun (WGS) entry which is preliminary data.</text>
</comment>
<accession>A0ABP7WUD6</accession>
<name>A0ABP7WUD6_9ACTN</name>
<protein>
    <submittedName>
        <fullName evidence="1">Uncharacterized protein</fullName>
    </submittedName>
</protein>
<dbReference type="RefSeq" id="WP_344956382.1">
    <property type="nucleotide sequence ID" value="NZ_BAAAZG010000055.1"/>
</dbReference>
<sequence>MSDATPDAAGLERLPAKELHDRAIARARERRDVGFLWELLRAIPAAAAALGEQDRATFDLLHGLSLLEEFTHAGEGEMAEALRPLYTEYLTRHGMPADRA</sequence>
<evidence type="ECO:0000313" key="2">
    <source>
        <dbReference type="Proteomes" id="UP001500683"/>
    </source>
</evidence>
<keyword evidence="2" id="KW-1185">Reference proteome</keyword>
<dbReference type="Proteomes" id="UP001500683">
    <property type="component" value="Unassembled WGS sequence"/>
</dbReference>
<dbReference type="EMBL" id="BAAAZG010000055">
    <property type="protein sequence ID" value="GAA4097100.1"/>
    <property type="molecule type" value="Genomic_DNA"/>
</dbReference>
<reference evidence="2" key="1">
    <citation type="journal article" date="2019" name="Int. J. Syst. Evol. Microbiol.">
        <title>The Global Catalogue of Microorganisms (GCM) 10K type strain sequencing project: providing services to taxonomists for standard genome sequencing and annotation.</title>
        <authorList>
            <consortium name="The Broad Institute Genomics Platform"/>
            <consortium name="The Broad Institute Genome Sequencing Center for Infectious Disease"/>
            <person name="Wu L."/>
            <person name="Ma J."/>
        </authorList>
    </citation>
    <scope>NUCLEOTIDE SEQUENCE [LARGE SCALE GENOMIC DNA]</scope>
    <source>
        <strain evidence="2">JCM 16702</strain>
    </source>
</reference>
<evidence type="ECO:0000313" key="1">
    <source>
        <dbReference type="EMBL" id="GAA4097100.1"/>
    </source>
</evidence>
<organism evidence="1 2">
    <name type="scientific">Actinomadura miaoliensis</name>
    <dbReference type="NCBI Taxonomy" id="430685"/>
    <lineage>
        <taxon>Bacteria</taxon>
        <taxon>Bacillati</taxon>
        <taxon>Actinomycetota</taxon>
        <taxon>Actinomycetes</taxon>
        <taxon>Streptosporangiales</taxon>
        <taxon>Thermomonosporaceae</taxon>
        <taxon>Actinomadura</taxon>
    </lineage>
</organism>